<dbReference type="Proteomes" id="UP000178873">
    <property type="component" value="Unassembled WGS sequence"/>
</dbReference>
<evidence type="ECO:0000256" key="1">
    <source>
        <dbReference type="SAM" id="Phobius"/>
    </source>
</evidence>
<keyword evidence="1" id="KW-0472">Membrane</keyword>
<proteinExistence type="predicted"/>
<comment type="caution">
    <text evidence="2">The sequence shown here is derived from an EMBL/GenBank/DDBJ whole genome shotgun (WGS) entry which is preliminary data.</text>
</comment>
<sequence>MKEKLLAVVWLLVWPPFALAMYVGLLHYVGVPHEWSASTLEITDFVAIILSLVVWIAVAFAIVEDDTSS</sequence>
<accession>A0A1G2M3L3</accession>
<gene>
    <name evidence="2" type="ORF">A2664_03405</name>
</gene>
<dbReference type="EMBL" id="MHRF01000013">
    <property type="protein sequence ID" value="OHA17641.1"/>
    <property type="molecule type" value="Genomic_DNA"/>
</dbReference>
<keyword evidence="1" id="KW-0812">Transmembrane</keyword>
<dbReference type="AlphaFoldDB" id="A0A1G2M3L3"/>
<dbReference type="STRING" id="1802301.A2664_03405"/>
<protein>
    <submittedName>
        <fullName evidence="2">Uncharacterized protein</fullName>
    </submittedName>
</protein>
<reference evidence="2 3" key="1">
    <citation type="journal article" date="2016" name="Nat. Commun.">
        <title>Thousands of microbial genomes shed light on interconnected biogeochemical processes in an aquifer system.</title>
        <authorList>
            <person name="Anantharaman K."/>
            <person name="Brown C.T."/>
            <person name="Hug L.A."/>
            <person name="Sharon I."/>
            <person name="Castelle C.J."/>
            <person name="Probst A.J."/>
            <person name="Thomas B.C."/>
            <person name="Singh A."/>
            <person name="Wilkins M.J."/>
            <person name="Karaoz U."/>
            <person name="Brodie E.L."/>
            <person name="Williams K.H."/>
            <person name="Hubbard S.S."/>
            <person name="Banfield J.F."/>
        </authorList>
    </citation>
    <scope>NUCLEOTIDE SEQUENCE [LARGE SCALE GENOMIC DNA]</scope>
</reference>
<feature type="transmembrane region" description="Helical" evidence="1">
    <location>
        <begin position="44"/>
        <end position="63"/>
    </location>
</feature>
<evidence type="ECO:0000313" key="2">
    <source>
        <dbReference type="EMBL" id="OHA17641.1"/>
    </source>
</evidence>
<evidence type="ECO:0000313" key="3">
    <source>
        <dbReference type="Proteomes" id="UP000178873"/>
    </source>
</evidence>
<name>A0A1G2M3L3_9BACT</name>
<keyword evidence="1" id="KW-1133">Transmembrane helix</keyword>
<organism evidence="2 3">
    <name type="scientific">Candidatus Taylorbacteria bacterium RIFCSPHIGHO2_01_FULL_46_22b</name>
    <dbReference type="NCBI Taxonomy" id="1802301"/>
    <lineage>
        <taxon>Bacteria</taxon>
        <taxon>Candidatus Tayloriibacteriota</taxon>
    </lineage>
</organism>